<gene>
    <name evidence="4" type="ORF">NS354_08420</name>
</gene>
<dbReference type="SUPFAM" id="SSF55729">
    <property type="entry name" value="Acyl-CoA N-acyltransferases (Nat)"/>
    <property type="match status" value="1"/>
</dbReference>
<organism evidence="4 5">
    <name type="scientific">Leucobacter chromiiresistens</name>
    <dbReference type="NCBI Taxonomy" id="1079994"/>
    <lineage>
        <taxon>Bacteria</taxon>
        <taxon>Bacillati</taxon>
        <taxon>Actinomycetota</taxon>
        <taxon>Actinomycetes</taxon>
        <taxon>Micrococcales</taxon>
        <taxon>Microbacteriaceae</taxon>
        <taxon>Leucobacter</taxon>
    </lineage>
</organism>
<evidence type="ECO:0000313" key="4">
    <source>
        <dbReference type="EMBL" id="KTR85678.1"/>
    </source>
</evidence>
<dbReference type="EMBL" id="LDRK01000047">
    <property type="protein sequence ID" value="KTR85678.1"/>
    <property type="molecule type" value="Genomic_DNA"/>
</dbReference>
<dbReference type="InterPro" id="IPR050832">
    <property type="entry name" value="Bact_Acetyltransf"/>
</dbReference>
<evidence type="ECO:0000259" key="3">
    <source>
        <dbReference type="PROSITE" id="PS51186"/>
    </source>
</evidence>
<dbReference type="Proteomes" id="UP000070810">
    <property type="component" value="Unassembled WGS sequence"/>
</dbReference>
<dbReference type="PROSITE" id="PS51186">
    <property type="entry name" value="GNAT"/>
    <property type="match status" value="1"/>
</dbReference>
<dbReference type="CDD" id="cd04301">
    <property type="entry name" value="NAT_SF"/>
    <property type="match status" value="1"/>
</dbReference>
<dbReference type="PATRIC" id="fig|1079994.3.peg.1863"/>
<sequence length="167" mass="18217">MSGDAAAPTLRRAVADDLDAVWALESSVFARDAWSRAMLQEELAGEHRDYRVLIDGSGVVVGYAGLLAVGPEADIQTIAVHPSLRGRGQGRRLMRALLDRADELGVREVFLEVRADNPVAHGLYASLGFEDIGVRPRYYQPDGVDAVVMRRAMPAQQMRATAEEDQA</sequence>
<protein>
    <submittedName>
        <fullName evidence="4">30S ribosomal protein S18</fullName>
    </submittedName>
</protein>
<proteinExistence type="predicted"/>
<comment type="caution">
    <text evidence="4">The sequence shown here is derived from an EMBL/GenBank/DDBJ whole genome shotgun (WGS) entry which is preliminary data.</text>
</comment>
<dbReference type="RefSeq" id="WP_058594080.1">
    <property type="nucleotide sequence ID" value="NZ_LDRK01000047.1"/>
</dbReference>
<dbReference type="InterPro" id="IPR016181">
    <property type="entry name" value="Acyl_CoA_acyltransferase"/>
</dbReference>
<keyword evidence="1" id="KW-0808">Transferase</keyword>
<dbReference type="GO" id="GO:0008080">
    <property type="term" value="F:N-acetyltransferase activity"/>
    <property type="evidence" value="ECO:0007669"/>
    <property type="project" value="InterPro"/>
</dbReference>
<dbReference type="Gene3D" id="3.40.630.30">
    <property type="match status" value="1"/>
</dbReference>
<feature type="domain" description="N-acetyltransferase" evidence="3">
    <location>
        <begin position="8"/>
        <end position="154"/>
    </location>
</feature>
<keyword evidence="5" id="KW-1185">Reference proteome</keyword>
<accession>A0A147EMS0</accession>
<dbReference type="InterPro" id="IPR000182">
    <property type="entry name" value="GNAT_dom"/>
</dbReference>
<evidence type="ECO:0000256" key="1">
    <source>
        <dbReference type="ARBA" id="ARBA00022679"/>
    </source>
</evidence>
<dbReference type="OrthoDB" id="529907at2"/>
<dbReference type="PANTHER" id="PTHR43877">
    <property type="entry name" value="AMINOALKYLPHOSPHONATE N-ACETYLTRANSFERASE-RELATED-RELATED"/>
    <property type="match status" value="1"/>
</dbReference>
<evidence type="ECO:0000256" key="2">
    <source>
        <dbReference type="ARBA" id="ARBA00023315"/>
    </source>
</evidence>
<dbReference type="NCBIfam" id="TIGR01575">
    <property type="entry name" value="rimI"/>
    <property type="match status" value="1"/>
</dbReference>
<dbReference type="GO" id="GO:0005840">
    <property type="term" value="C:ribosome"/>
    <property type="evidence" value="ECO:0007669"/>
    <property type="project" value="UniProtKB-KW"/>
</dbReference>
<dbReference type="AlphaFoldDB" id="A0A147EMS0"/>
<name>A0A147EMS0_9MICO</name>
<reference evidence="4 5" key="1">
    <citation type="journal article" date="2016" name="Front. Microbiol.">
        <title>Genomic Resource of Rice Seed Associated Bacteria.</title>
        <authorList>
            <person name="Midha S."/>
            <person name="Bansal K."/>
            <person name="Sharma S."/>
            <person name="Kumar N."/>
            <person name="Patil P.P."/>
            <person name="Chaudhry V."/>
            <person name="Patil P.B."/>
        </authorList>
    </citation>
    <scope>NUCLEOTIDE SEQUENCE [LARGE SCALE GENOMIC DNA]</scope>
    <source>
        <strain evidence="4 5">NS354</strain>
    </source>
</reference>
<keyword evidence="2" id="KW-0012">Acyltransferase</keyword>
<evidence type="ECO:0000313" key="5">
    <source>
        <dbReference type="Proteomes" id="UP000070810"/>
    </source>
</evidence>
<dbReference type="Pfam" id="PF00583">
    <property type="entry name" value="Acetyltransf_1"/>
    <property type="match status" value="1"/>
</dbReference>
<keyword evidence="4" id="KW-0687">Ribonucleoprotein</keyword>
<dbReference type="InterPro" id="IPR006464">
    <property type="entry name" value="AcTrfase_RimI/Ard1"/>
</dbReference>
<keyword evidence="4" id="KW-0689">Ribosomal protein</keyword>